<evidence type="ECO:0000313" key="3">
    <source>
        <dbReference type="Proteomes" id="UP000014227"/>
    </source>
</evidence>
<keyword evidence="3" id="KW-1185">Reference proteome</keyword>
<dbReference type="KEGG" id="ccz:CCALI_01121"/>
<dbReference type="HOGENOM" id="CLU_2631790_0_0_0"/>
<organism evidence="2 3">
    <name type="scientific">Chthonomonas calidirosea (strain DSM 23976 / ICMP 18418 / T49)</name>
    <dbReference type="NCBI Taxonomy" id="1303518"/>
    <lineage>
        <taxon>Bacteria</taxon>
        <taxon>Bacillati</taxon>
        <taxon>Armatimonadota</taxon>
        <taxon>Chthonomonadia</taxon>
        <taxon>Chthonomonadales</taxon>
        <taxon>Chthonomonadaceae</taxon>
        <taxon>Chthonomonas</taxon>
    </lineage>
</organism>
<dbReference type="EMBL" id="HF951689">
    <property type="protein sequence ID" value="CCW34940.1"/>
    <property type="molecule type" value="Genomic_DNA"/>
</dbReference>
<keyword evidence="1" id="KW-0812">Transmembrane</keyword>
<evidence type="ECO:0000256" key="1">
    <source>
        <dbReference type="SAM" id="Phobius"/>
    </source>
</evidence>
<dbReference type="PATRIC" id="fig|1303518.3.peg.1140"/>
<reference evidence="3" key="1">
    <citation type="submission" date="2013-03" db="EMBL/GenBank/DDBJ databases">
        <title>Genome sequence of Chthonomonas calidirosea, the first sequenced genome from the Armatimonadetes phylum (formally candidate division OP10).</title>
        <authorList>
            <person name="Lee K.C.Y."/>
            <person name="Morgan X.C."/>
            <person name="Dunfield P.F."/>
            <person name="Tamas I."/>
            <person name="Houghton K.M."/>
            <person name="Vyssotski M."/>
            <person name="Ryan J.L.J."/>
            <person name="Lagutin K."/>
            <person name="McDonald I.R."/>
            <person name="Stott M.B."/>
        </authorList>
    </citation>
    <scope>NUCLEOTIDE SEQUENCE [LARGE SCALE GENOMIC DNA]</scope>
    <source>
        <strain evidence="3">DSM 23976 / ICMP 18418 / T49</strain>
    </source>
</reference>
<sequence length="77" mass="8299">MRSKQIPWRYKLLALGLGALITALLMALELPVESLLATLLIGLPIDISVDGLEAILGPIVFGSALLPLVLPRQQLQE</sequence>
<keyword evidence="1" id="KW-1133">Transmembrane helix</keyword>
<dbReference type="STRING" id="454171.CP488_00037"/>
<evidence type="ECO:0000313" key="2">
    <source>
        <dbReference type="EMBL" id="CCW34940.1"/>
    </source>
</evidence>
<dbReference type="AlphaFoldDB" id="S0EUG5"/>
<feature type="transmembrane region" description="Helical" evidence="1">
    <location>
        <begin position="51"/>
        <end position="70"/>
    </location>
</feature>
<accession>S0EUG5</accession>
<dbReference type="Proteomes" id="UP000014227">
    <property type="component" value="Chromosome I"/>
</dbReference>
<keyword evidence="1" id="KW-0472">Membrane</keyword>
<gene>
    <name evidence="2" type="ORF">CCALI_01121</name>
</gene>
<proteinExistence type="predicted"/>
<name>S0EUG5_CHTCT</name>
<protein>
    <submittedName>
        <fullName evidence="2">Uncharacterized protein</fullName>
    </submittedName>
</protein>
<dbReference type="InParanoid" id="S0EUG5"/>